<dbReference type="Gene3D" id="3.40.50.11220">
    <property type="match status" value="1"/>
</dbReference>
<dbReference type="SUPFAM" id="SSF159664">
    <property type="entry name" value="CobE/GbiG C-terminal domain-like"/>
    <property type="match status" value="1"/>
</dbReference>
<evidence type="ECO:0000259" key="2">
    <source>
        <dbReference type="Pfam" id="PF01890"/>
    </source>
</evidence>
<dbReference type="GO" id="GO:0016787">
    <property type="term" value="F:hydrolase activity"/>
    <property type="evidence" value="ECO:0007669"/>
    <property type="project" value="UniProtKB-KW"/>
</dbReference>
<protein>
    <submittedName>
        <fullName evidence="5">Cobalt-precorrin 5A hydrolase</fullName>
    </submittedName>
</protein>
<proteinExistence type="predicted"/>
<accession>A0A2U1TVM3</accession>
<feature type="domain" description="Cobalamin synthesis G N-terminal" evidence="3">
    <location>
        <begin position="54"/>
        <end position="134"/>
    </location>
</feature>
<evidence type="ECO:0000259" key="4">
    <source>
        <dbReference type="Pfam" id="PF11761"/>
    </source>
</evidence>
<evidence type="ECO:0000313" key="5">
    <source>
        <dbReference type="EMBL" id="PWC13429.1"/>
    </source>
</evidence>
<dbReference type="InterPro" id="IPR052553">
    <property type="entry name" value="CbiG_hydrolase"/>
</dbReference>
<gene>
    <name evidence="5" type="primary">cbiG</name>
    <name evidence="5" type="ORF">DDT56_15375</name>
</gene>
<keyword evidence="5" id="KW-0378">Hydrolase</keyword>
<comment type="caution">
    <text evidence="5">The sequence shown here is derived from an EMBL/GenBank/DDBJ whole genome shotgun (WGS) entry which is preliminary data.</text>
</comment>
<dbReference type="Pfam" id="PF11760">
    <property type="entry name" value="CbiG_N"/>
    <property type="match status" value="1"/>
</dbReference>
<dbReference type="EMBL" id="QDKH01000018">
    <property type="protein sequence ID" value="PWC13429.1"/>
    <property type="molecule type" value="Genomic_DNA"/>
</dbReference>
<dbReference type="NCBIfam" id="NF004463">
    <property type="entry name" value="PRK05788.1-1"/>
    <property type="match status" value="1"/>
</dbReference>
<dbReference type="PANTHER" id="PTHR37477">
    <property type="entry name" value="COBALT-PRECORRIN-5A HYDROLASE"/>
    <property type="match status" value="1"/>
</dbReference>
<dbReference type="AlphaFoldDB" id="A0A2U1TVM3"/>
<dbReference type="InterPro" id="IPR002750">
    <property type="entry name" value="CobE/GbiG_C"/>
</dbReference>
<keyword evidence="1" id="KW-0175">Coiled coil</keyword>
<feature type="coiled-coil region" evidence="1">
    <location>
        <begin position="138"/>
        <end position="165"/>
    </location>
</feature>
<dbReference type="Pfam" id="PF11761">
    <property type="entry name" value="CbiG_mid"/>
    <property type="match status" value="1"/>
</dbReference>
<evidence type="ECO:0000313" key="6">
    <source>
        <dbReference type="Proteomes" id="UP000296159"/>
    </source>
</evidence>
<dbReference type="RefSeq" id="WP_136167306.1">
    <property type="nucleotide sequence ID" value="NZ_KZ819084.1"/>
</dbReference>
<organism evidence="5 6">
    <name type="scientific">Brenneria corticis</name>
    <dbReference type="NCBI Taxonomy" id="2173106"/>
    <lineage>
        <taxon>Bacteria</taxon>
        <taxon>Pseudomonadati</taxon>
        <taxon>Pseudomonadota</taxon>
        <taxon>Gammaproteobacteria</taxon>
        <taxon>Enterobacterales</taxon>
        <taxon>Pectobacteriaceae</taxon>
        <taxon>Brenneria</taxon>
    </lineage>
</organism>
<dbReference type="Pfam" id="PF01890">
    <property type="entry name" value="CbiG_C"/>
    <property type="match status" value="1"/>
</dbReference>
<feature type="domain" description="CobE/GbiG C-terminal" evidence="2">
    <location>
        <begin position="231"/>
        <end position="347"/>
    </location>
</feature>
<dbReference type="InterPro" id="IPR036518">
    <property type="entry name" value="CobE/GbiG_C_sf"/>
</dbReference>
<name>A0A2U1TVM3_9GAMM</name>
<dbReference type="InterPro" id="IPR021745">
    <property type="entry name" value="CbiG_mid"/>
</dbReference>
<dbReference type="Gene3D" id="3.30.420.180">
    <property type="entry name" value="CobE/GbiG C-terminal domain"/>
    <property type="match status" value="1"/>
</dbReference>
<keyword evidence="6" id="KW-1185">Reference proteome</keyword>
<dbReference type="Proteomes" id="UP000296159">
    <property type="component" value="Unassembled WGS sequence"/>
</dbReference>
<dbReference type="InterPro" id="IPR021744">
    <property type="entry name" value="CbiG_N"/>
</dbReference>
<reference evidence="5 6" key="1">
    <citation type="submission" date="2018-04" db="EMBL/GenBank/DDBJ databases">
        <title>Brenneria corticis sp.nov.</title>
        <authorList>
            <person name="Li Y."/>
        </authorList>
    </citation>
    <scope>NUCLEOTIDE SEQUENCE [LARGE SCALE GENOMIC DNA]</scope>
    <source>
        <strain evidence="5 6">CFCC 11842</strain>
    </source>
</reference>
<evidence type="ECO:0000259" key="3">
    <source>
        <dbReference type="Pfam" id="PF11760"/>
    </source>
</evidence>
<dbReference type="SUPFAM" id="SSF159672">
    <property type="entry name" value="CbiG N-terminal domain-like"/>
    <property type="match status" value="1"/>
</dbReference>
<sequence length="360" mass="38808">MNTVRPESIALFCLTPGGVRLARRIRAQVSLTCFTSEKLLEPGFIAFDGSFADTLRAAFQRYAALVVIGATGIAVRAIAPLLNDKLTDPAVVVIDERGQHVISLLSGHVGGANALTRHLADLLGAEAVITTATDVNQLAALDTLAAELEAELADFRAAVKTVNQMLVSGRRVGLWWDEPLLGERSRCDVRGFIPVARIDAPPPLDALVCVTLRDRLPELPLPVFKLVPRRVVAGIGCRRNTALQTLEELLSRQLAENRLDPLALRAIGSVDIKRDEPALQQLAQRRGVPFTLFGVDALRPHERRFPASEFVRRTLGVGSVSQPVAWLMSGGNLIGPTLRRQGVTITLGITLGIALGVAQC</sequence>
<evidence type="ECO:0000256" key="1">
    <source>
        <dbReference type="SAM" id="Coils"/>
    </source>
</evidence>
<dbReference type="PANTHER" id="PTHR37477:SF1">
    <property type="entry name" value="COBALT-PRECORRIN-5A HYDROLASE"/>
    <property type="match status" value="1"/>
</dbReference>
<feature type="domain" description="Cobalamin biosynthesis central region" evidence="4">
    <location>
        <begin position="140"/>
        <end position="218"/>
    </location>
</feature>
<dbReference type="InterPro" id="IPR038029">
    <property type="entry name" value="GbiG_N_sf"/>
</dbReference>
<dbReference type="GO" id="GO:0009236">
    <property type="term" value="P:cobalamin biosynthetic process"/>
    <property type="evidence" value="ECO:0007669"/>
    <property type="project" value="InterPro"/>
</dbReference>